<keyword evidence="4" id="KW-0732">Signal</keyword>
<sequence>MLVVGGVTTLPGRMPRDFHKRAEIALALGALLGLFLLAGCGPARRAPVTLEWLVGRPSPRFDPQGPADPVRAAIEGLLSRGLMEEDSSGRIVLGAADSVRISPDGLVYTFHLPRLTFAEGGRCRSQDFRNVIERGIGRLDHGTQAWLLGSIVGMEKLRVGRTAPPLGIATPDEQTLVLALSRPDSLLLRKLALPGIATPWASAGAGEWRDGIGPYKLAARSATALVLTRRTAASGAPDTIRIQFAPSGARVLSELRMGEPDLVWPLPAGLVRQPLPAGYRVRAAEARPERRLLLVLRADLAPTARAAARHALAHGLNRADIVSALGSSGGEVVGWLTGADAFDLPGHDPIEVREWLERGKLGRSLHVVMAYARFGATAEVARAMQVEWARLGLDVELRPLDPERFAAAALQPGGAQALLVEDQAPLEDPRTELACLVVPLRGPALGVFRSGWRTREFDRCGVRSAEVGRGAHRLASGAPAVGVGRARESSRRVSSALRAPDRGVQVVCSPGSRRHG</sequence>
<proteinExistence type="inferred from homology"/>
<dbReference type="Pfam" id="PF00496">
    <property type="entry name" value="SBP_bac_5"/>
    <property type="match status" value="1"/>
</dbReference>
<dbReference type="InterPro" id="IPR000914">
    <property type="entry name" value="SBP_5_dom"/>
</dbReference>
<dbReference type="Proteomes" id="UP000316609">
    <property type="component" value="Unassembled WGS sequence"/>
</dbReference>
<reference evidence="6 7" key="1">
    <citation type="journal article" date="2019" name="Nat. Microbiol.">
        <title>Mediterranean grassland soil C-N compound turnover is dependent on rainfall and depth, and is mediated by genomically divergent microorganisms.</title>
        <authorList>
            <person name="Diamond S."/>
            <person name="Andeer P.F."/>
            <person name="Li Z."/>
            <person name="Crits-Christoph A."/>
            <person name="Burstein D."/>
            <person name="Anantharaman K."/>
            <person name="Lane K.R."/>
            <person name="Thomas B.C."/>
            <person name="Pan C."/>
            <person name="Northen T.R."/>
            <person name="Banfield J.F."/>
        </authorList>
    </citation>
    <scope>NUCLEOTIDE SEQUENCE [LARGE SCALE GENOMIC DNA]</scope>
    <source>
        <strain evidence="6">WS_8</strain>
    </source>
</reference>
<keyword evidence="3" id="KW-0813">Transport</keyword>
<evidence type="ECO:0000256" key="1">
    <source>
        <dbReference type="ARBA" id="ARBA00004196"/>
    </source>
</evidence>
<accession>A0A538TS68</accession>
<dbReference type="GO" id="GO:1904680">
    <property type="term" value="F:peptide transmembrane transporter activity"/>
    <property type="evidence" value="ECO:0007669"/>
    <property type="project" value="TreeGrafter"/>
</dbReference>
<evidence type="ECO:0000313" key="7">
    <source>
        <dbReference type="Proteomes" id="UP000316609"/>
    </source>
</evidence>
<dbReference type="PANTHER" id="PTHR30290:SF10">
    <property type="entry name" value="PERIPLASMIC OLIGOPEPTIDE-BINDING PROTEIN-RELATED"/>
    <property type="match status" value="1"/>
</dbReference>
<protein>
    <recommendedName>
        <fullName evidence="5">Solute-binding protein family 5 domain-containing protein</fullName>
    </recommendedName>
</protein>
<evidence type="ECO:0000256" key="3">
    <source>
        <dbReference type="ARBA" id="ARBA00022448"/>
    </source>
</evidence>
<dbReference type="GO" id="GO:0015833">
    <property type="term" value="P:peptide transport"/>
    <property type="evidence" value="ECO:0007669"/>
    <property type="project" value="TreeGrafter"/>
</dbReference>
<dbReference type="AlphaFoldDB" id="A0A538TS68"/>
<comment type="subcellular location">
    <subcellularLocation>
        <location evidence="1">Cell envelope</location>
    </subcellularLocation>
</comment>
<gene>
    <name evidence="6" type="ORF">E6K78_06340</name>
</gene>
<dbReference type="Gene3D" id="3.40.190.10">
    <property type="entry name" value="Periplasmic binding protein-like II"/>
    <property type="match status" value="1"/>
</dbReference>
<organism evidence="6 7">
    <name type="scientific">Eiseniibacteriota bacterium</name>
    <dbReference type="NCBI Taxonomy" id="2212470"/>
    <lineage>
        <taxon>Bacteria</taxon>
        <taxon>Candidatus Eiseniibacteriota</taxon>
    </lineage>
</organism>
<evidence type="ECO:0000259" key="5">
    <source>
        <dbReference type="Pfam" id="PF00496"/>
    </source>
</evidence>
<dbReference type="Gene3D" id="3.10.105.10">
    <property type="entry name" value="Dipeptide-binding Protein, Domain 3"/>
    <property type="match status" value="1"/>
</dbReference>
<dbReference type="SUPFAM" id="SSF53850">
    <property type="entry name" value="Periplasmic binding protein-like II"/>
    <property type="match status" value="1"/>
</dbReference>
<comment type="caution">
    <text evidence="6">The sequence shown here is derived from an EMBL/GenBank/DDBJ whole genome shotgun (WGS) entry which is preliminary data.</text>
</comment>
<dbReference type="EMBL" id="VBOY01000056">
    <property type="protein sequence ID" value="TMQ66472.1"/>
    <property type="molecule type" value="Genomic_DNA"/>
</dbReference>
<evidence type="ECO:0000313" key="6">
    <source>
        <dbReference type="EMBL" id="TMQ66472.1"/>
    </source>
</evidence>
<name>A0A538TS68_UNCEI</name>
<dbReference type="PANTHER" id="PTHR30290">
    <property type="entry name" value="PERIPLASMIC BINDING COMPONENT OF ABC TRANSPORTER"/>
    <property type="match status" value="1"/>
</dbReference>
<dbReference type="GO" id="GO:0030313">
    <property type="term" value="C:cell envelope"/>
    <property type="evidence" value="ECO:0007669"/>
    <property type="project" value="UniProtKB-SubCell"/>
</dbReference>
<evidence type="ECO:0000256" key="4">
    <source>
        <dbReference type="ARBA" id="ARBA00022729"/>
    </source>
</evidence>
<dbReference type="InterPro" id="IPR039424">
    <property type="entry name" value="SBP_5"/>
</dbReference>
<feature type="domain" description="Solute-binding protein family 5" evidence="5">
    <location>
        <begin position="91"/>
        <end position="406"/>
    </location>
</feature>
<evidence type="ECO:0000256" key="2">
    <source>
        <dbReference type="ARBA" id="ARBA00005695"/>
    </source>
</evidence>
<comment type="similarity">
    <text evidence="2">Belongs to the bacterial solute-binding protein 5 family.</text>
</comment>